<dbReference type="EC" id="3.1.3.48" evidence="5"/>
<name>A0ABY3SNK4_9BACL</name>
<dbReference type="InterPro" id="IPR016667">
    <property type="entry name" value="Caps_polysacc_synth_CpsB/CapC"/>
</dbReference>
<keyword evidence="7" id="KW-1185">Reference proteome</keyword>
<accession>A0ABY3SNK4</accession>
<dbReference type="Proteomes" id="UP001649230">
    <property type="component" value="Chromosome"/>
</dbReference>
<dbReference type="PANTHER" id="PTHR39181:SF1">
    <property type="entry name" value="TYROSINE-PROTEIN PHOSPHATASE YWQE"/>
    <property type="match status" value="1"/>
</dbReference>
<organism evidence="6 7">
    <name type="scientific">Paenibacillus hexagrammi</name>
    <dbReference type="NCBI Taxonomy" id="2908839"/>
    <lineage>
        <taxon>Bacteria</taxon>
        <taxon>Bacillati</taxon>
        <taxon>Bacillota</taxon>
        <taxon>Bacilli</taxon>
        <taxon>Bacillales</taxon>
        <taxon>Paenibacillaceae</taxon>
        <taxon>Paenibacillus</taxon>
    </lineage>
</organism>
<evidence type="ECO:0000313" key="6">
    <source>
        <dbReference type="EMBL" id="UJF34572.1"/>
    </source>
</evidence>
<gene>
    <name evidence="6" type="ORF">L0M14_05180</name>
</gene>
<dbReference type="Pfam" id="PF19567">
    <property type="entry name" value="CpsB_CapC"/>
    <property type="match status" value="1"/>
</dbReference>
<dbReference type="PANTHER" id="PTHR39181">
    <property type="entry name" value="TYROSINE-PROTEIN PHOSPHATASE YWQE"/>
    <property type="match status" value="1"/>
</dbReference>
<dbReference type="Gene3D" id="3.20.20.140">
    <property type="entry name" value="Metal-dependent hydrolases"/>
    <property type="match status" value="1"/>
</dbReference>
<reference evidence="6 7" key="1">
    <citation type="journal article" date="2024" name="Int. J. Syst. Evol. Microbiol.">
        <title>Paenibacillus hexagrammi sp. nov., a novel bacterium isolated from the gut content of Hexagrammos agrammus.</title>
        <authorList>
            <person name="Jung H.K."/>
            <person name="Kim D.G."/>
            <person name="Zin H."/>
            <person name="Park J."/>
            <person name="Jung H."/>
            <person name="Kim Y.O."/>
            <person name="Kong H.J."/>
            <person name="Kim J.W."/>
            <person name="Kim Y.S."/>
        </authorList>
    </citation>
    <scope>NUCLEOTIDE SEQUENCE [LARGE SCALE GENOMIC DNA]</scope>
    <source>
        <strain evidence="6 7">YPD9-1</strain>
    </source>
</reference>
<evidence type="ECO:0000313" key="7">
    <source>
        <dbReference type="Proteomes" id="UP001649230"/>
    </source>
</evidence>
<dbReference type="EMBL" id="CP090978">
    <property type="protein sequence ID" value="UJF34572.1"/>
    <property type="molecule type" value="Genomic_DNA"/>
</dbReference>
<evidence type="ECO:0000256" key="1">
    <source>
        <dbReference type="ARBA" id="ARBA00005750"/>
    </source>
</evidence>
<protein>
    <recommendedName>
        <fullName evidence="5">Tyrosine-protein phosphatase</fullName>
        <ecNumber evidence="5">3.1.3.48</ecNumber>
    </recommendedName>
</protein>
<evidence type="ECO:0000256" key="3">
    <source>
        <dbReference type="ARBA" id="ARBA00022912"/>
    </source>
</evidence>
<proteinExistence type="inferred from homology"/>
<keyword evidence="3 5" id="KW-0904">Protein phosphatase</keyword>
<dbReference type="InterPro" id="IPR016195">
    <property type="entry name" value="Pol/histidinol_Pase-like"/>
</dbReference>
<comment type="catalytic activity">
    <reaction evidence="4 5">
        <text>O-phospho-L-tyrosyl-[protein] + H2O = L-tyrosyl-[protein] + phosphate</text>
        <dbReference type="Rhea" id="RHEA:10684"/>
        <dbReference type="Rhea" id="RHEA-COMP:10136"/>
        <dbReference type="Rhea" id="RHEA-COMP:20101"/>
        <dbReference type="ChEBI" id="CHEBI:15377"/>
        <dbReference type="ChEBI" id="CHEBI:43474"/>
        <dbReference type="ChEBI" id="CHEBI:46858"/>
        <dbReference type="ChEBI" id="CHEBI:61978"/>
        <dbReference type="EC" id="3.1.3.48"/>
    </reaction>
</comment>
<evidence type="ECO:0000256" key="5">
    <source>
        <dbReference type="PIRNR" id="PIRNR016557"/>
    </source>
</evidence>
<keyword evidence="2 5" id="KW-0378">Hydrolase</keyword>
<dbReference type="RefSeq" id="WP_235121146.1">
    <property type="nucleotide sequence ID" value="NZ_CP090978.1"/>
</dbReference>
<sequence>MIDIHNHILPELDDGSIDLEHSIHMARQAVEQGIRIVIATPHHQNGRYSNEAALIEQQVNLLQEGLDQREIPLHIYSGQEVRVYNNLIEDIELKKICTLNNSRYLLLEFPSNRIPSGIHELLYELQLMNLRPIIAHPERNREIADNPLKLLELVQLGALSQVTAHSIIGVFGKQIQALSIQLCKHHLAHFIASDAHNNHNRAFKLAVAYQQLQEKVGQDIVNSFQNHANSIIHDLPIENQSPVWTKPKWFQFWK</sequence>
<evidence type="ECO:0000256" key="2">
    <source>
        <dbReference type="ARBA" id="ARBA00022801"/>
    </source>
</evidence>
<dbReference type="PIRSF" id="PIRSF016557">
    <property type="entry name" value="Caps_synth_CpsB"/>
    <property type="match status" value="1"/>
</dbReference>
<evidence type="ECO:0000256" key="4">
    <source>
        <dbReference type="ARBA" id="ARBA00051722"/>
    </source>
</evidence>
<dbReference type="SUPFAM" id="SSF89550">
    <property type="entry name" value="PHP domain-like"/>
    <property type="match status" value="1"/>
</dbReference>
<comment type="similarity">
    <text evidence="1 5">Belongs to the metallo-dependent hydrolases superfamily. CpsB/CapC family.</text>
</comment>